<comment type="subcellular location">
    <subcellularLocation>
        <location evidence="1">Endoplasmic reticulum</location>
    </subcellularLocation>
</comment>
<gene>
    <name evidence="9" type="ORF">SARC_02089</name>
</gene>
<dbReference type="EC" id="2.4.1.141" evidence="3"/>
<dbReference type="GO" id="GO:0004577">
    <property type="term" value="F:N-acetylglucosaminyldiphosphodolichol N-acetylglucosaminyltransferase activity"/>
    <property type="evidence" value="ECO:0007669"/>
    <property type="project" value="UniProtKB-EC"/>
</dbReference>
<dbReference type="Proteomes" id="UP000054560">
    <property type="component" value="Unassembled WGS sequence"/>
</dbReference>
<dbReference type="PANTHER" id="PTHR12867">
    <property type="entry name" value="GLYCOSYL TRANSFERASE-RELATED"/>
    <property type="match status" value="1"/>
</dbReference>
<comment type="similarity">
    <text evidence="2">Belongs to the glycosyltransferase 28 family.</text>
</comment>
<proteinExistence type="inferred from homology"/>
<dbReference type="Gene3D" id="3.40.50.2000">
    <property type="entry name" value="Glycogen Phosphorylase B"/>
    <property type="match status" value="1"/>
</dbReference>
<dbReference type="GO" id="GO:0006488">
    <property type="term" value="P:dolichol-linked oligosaccharide biosynthetic process"/>
    <property type="evidence" value="ECO:0007669"/>
    <property type="project" value="InterPro"/>
</dbReference>
<dbReference type="InterPro" id="IPR007235">
    <property type="entry name" value="Glyco_trans_28_C"/>
</dbReference>
<feature type="domain" description="Glycosyl transferase family 28 C-terminal" evidence="8">
    <location>
        <begin position="21"/>
        <end position="140"/>
    </location>
</feature>
<evidence type="ECO:0000256" key="5">
    <source>
        <dbReference type="ARBA" id="ARBA00022676"/>
    </source>
</evidence>
<name>A0A0L0G9S2_9EUKA</name>
<dbReference type="STRING" id="667725.A0A0L0G9S2"/>
<evidence type="ECO:0000256" key="6">
    <source>
        <dbReference type="ARBA" id="ARBA00022679"/>
    </source>
</evidence>
<organism evidence="9 10">
    <name type="scientific">Sphaeroforma arctica JP610</name>
    <dbReference type="NCBI Taxonomy" id="667725"/>
    <lineage>
        <taxon>Eukaryota</taxon>
        <taxon>Ichthyosporea</taxon>
        <taxon>Ichthyophonida</taxon>
        <taxon>Sphaeroforma</taxon>
    </lineage>
</organism>
<evidence type="ECO:0000256" key="1">
    <source>
        <dbReference type="ARBA" id="ARBA00004240"/>
    </source>
</evidence>
<dbReference type="GeneID" id="25902593"/>
<evidence type="ECO:0000256" key="4">
    <source>
        <dbReference type="ARBA" id="ARBA00017468"/>
    </source>
</evidence>
<keyword evidence="6" id="KW-0808">Transferase</keyword>
<keyword evidence="5" id="KW-0328">Glycosyltransferase</keyword>
<evidence type="ECO:0000259" key="8">
    <source>
        <dbReference type="Pfam" id="PF04101"/>
    </source>
</evidence>
<accession>A0A0L0G9S2</accession>
<dbReference type="OrthoDB" id="20273at2759"/>
<evidence type="ECO:0000313" key="10">
    <source>
        <dbReference type="Proteomes" id="UP000054560"/>
    </source>
</evidence>
<evidence type="ECO:0000256" key="2">
    <source>
        <dbReference type="ARBA" id="ARBA00006962"/>
    </source>
</evidence>
<evidence type="ECO:0000313" key="9">
    <source>
        <dbReference type="EMBL" id="KNC85750.1"/>
    </source>
</evidence>
<keyword evidence="10" id="KW-1185">Reference proteome</keyword>
<reference evidence="9 10" key="1">
    <citation type="submission" date="2011-02" db="EMBL/GenBank/DDBJ databases">
        <title>The Genome Sequence of Sphaeroforma arctica JP610.</title>
        <authorList>
            <consortium name="The Broad Institute Genome Sequencing Platform"/>
            <person name="Russ C."/>
            <person name="Cuomo C."/>
            <person name="Young S.K."/>
            <person name="Zeng Q."/>
            <person name="Gargeya S."/>
            <person name="Alvarado L."/>
            <person name="Berlin A."/>
            <person name="Chapman S.B."/>
            <person name="Chen Z."/>
            <person name="Freedman E."/>
            <person name="Gellesch M."/>
            <person name="Goldberg J."/>
            <person name="Griggs A."/>
            <person name="Gujja S."/>
            <person name="Heilman E."/>
            <person name="Heiman D."/>
            <person name="Howarth C."/>
            <person name="Mehta T."/>
            <person name="Neiman D."/>
            <person name="Pearson M."/>
            <person name="Roberts A."/>
            <person name="Saif S."/>
            <person name="Shea T."/>
            <person name="Shenoy N."/>
            <person name="Sisk P."/>
            <person name="Stolte C."/>
            <person name="Sykes S."/>
            <person name="White J."/>
            <person name="Yandava C."/>
            <person name="Burger G."/>
            <person name="Gray M.W."/>
            <person name="Holland P.W.H."/>
            <person name="King N."/>
            <person name="Lang F.B.F."/>
            <person name="Roger A.J."/>
            <person name="Ruiz-Trillo I."/>
            <person name="Haas B."/>
            <person name="Nusbaum C."/>
            <person name="Birren B."/>
        </authorList>
    </citation>
    <scope>NUCLEOTIDE SEQUENCE [LARGE SCALE GENOMIC DNA]</scope>
    <source>
        <strain evidence="9 10">JP610</strain>
    </source>
</reference>
<dbReference type="InterPro" id="IPR039042">
    <property type="entry name" value="Alg13-like"/>
</dbReference>
<dbReference type="EMBL" id="KQ241686">
    <property type="protein sequence ID" value="KNC85750.1"/>
    <property type="molecule type" value="Genomic_DNA"/>
</dbReference>
<dbReference type="eggNOG" id="KOG3349">
    <property type="taxonomic scope" value="Eukaryota"/>
</dbReference>
<dbReference type="GO" id="GO:0005783">
    <property type="term" value="C:endoplasmic reticulum"/>
    <property type="evidence" value="ECO:0007669"/>
    <property type="project" value="UniProtKB-SubCell"/>
</dbReference>
<dbReference type="RefSeq" id="XP_014159652.1">
    <property type="nucleotide sequence ID" value="XM_014304177.1"/>
</dbReference>
<protein>
    <recommendedName>
        <fullName evidence="4">UDP-N-acetylglucosamine transferase subunit ALG13</fullName>
        <ecNumber evidence="3">2.4.1.141</ecNumber>
    </recommendedName>
</protein>
<sequence>MLGCARRDCTDNMSAESAYAFVTVGSTEFDKLIDAVLADEVLLELKRRGIQRLLLQIGRGSEDSVRECCAANNTAIPITYYRFKSSLLEDISSADLVISHAGSGTILESLGAKRKLVVIVNEDLMDNHQIELAQQLKAMGHIAFGTSRTLPSLLEDDQTWGHLLDYPDRDPSIFANYVNKQLGFE</sequence>
<dbReference type="Pfam" id="PF04101">
    <property type="entry name" value="Glyco_tran_28_C"/>
    <property type="match status" value="1"/>
</dbReference>
<dbReference type="AlphaFoldDB" id="A0A0L0G9S2"/>
<evidence type="ECO:0000256" key="7">
    <source>
        <dbReference type="ARBA" id="ARBA00022824"/>
    </source>
</evidence>
<dbReference type="SUPFAM" id="SSF53756">
    <property type="entry name" value="UDP-Glycosyltransferase/glycogen phosphorylase"/>
    <property type="match status" value="1"/>
</dbReference>
<dbReference type="PANTHER" id="PTHR12867:SF6">
    <property type="entry name" value="N-ACETYLGLUCOSAMINYLDIPHOSPHODOLICHOL N-ACETYLGLUCOSAMINYLTRANSFERASE"/>
    <property type="match status" value="1"/>
</dbReference>
<keyword evidence="7" id="KW-0256">Endoplasmic reticulum</keyword>
<evidence type="ECO:0000256" key="3">
    <source>
        <dbReference type="ARBA" id="ARBA00012614"/>
    </source>
</evidence>